<comment type="similarity">
    <text evidence="1 3">Belongs to the DapA family.</text>
</comment>
<evidence type="ECO:0000256" key="2">
    <source>
        <dbReference type="ARBA" id="ARBA00023239"/>
    </source>
</evidence>
<organism evidence="4 5">
    <name type="scientific">Dyadobacter beijingensis</name>
    <dbReference type="NCBI Taxonomy" id="365489"/>
    <lineage>
        <taxon>Bacteria</taxon>
        <taxon>Pseudomonadati</taxon>
        <taxon>Bacteroidota</taxon>
        <taxon>Cytophagia</taxon>
        <taxon>Cytophagales</taxon>
        <taxon>Spirosomataceae</taxon>
        <taxon>Dyadobacter</taxon>
    </lineage>
</organism>
<name>A0ABQ2HBQ5_9BACT</name>
<evidence type="ECO:0008006" key="6">
    <source>
        <dbReference type="Google" id="ProtNLM"/>
    </source>
</evidence>
<accession>A0ABQ2HBQ5</accession>
<gene>
    <name evidence="4" type="ORF">GCM10010967_00150</name>
</gene>
<evidence type="ECO:0000313" key="5">
    <source>
        <dbReference type="Proteomes" id="UP000632339"/>
    </source>
</evidence>
<sequence length="326" mass="36149">MSSVTSSATSLPQGYIPVMLTPFLDSGEVDFEGLKALTELYLEAGAAGLFANCLSSEMYELSEEERLAVTRTVVEQAAGRVPVVATGTFGGPVAEQAQFVKRIYNTGVQAVIVISGLLADEDETDETFIQRSKELISLTGDIPLGFYECPVPYKRLINSDVLAQLIPSNRVVYHKDTCLDLDEVIRRIKVGEGYRFGLYDAYMVNAVASLRAGAAGLSCIQGNIYPELIVWICENYNNADRQEDVRTLQQFFIDSMDIVHSAYPTIAKYCLQKRGFPISMYTRRDVGELTPDLQRRADLLLEEMDRLQAELGIASVFRKALEAPLK</sequence>
<keyword evidence="2 3" id="KW-0456">Lyase</keyword>
<dbReference type="PIRSF" id="PIRSF001365">
    <property type="entry name" value="DHDPS"/>
    <property type="match status" value="1"/>
</dbReference>
<protein>
    <recommendedName>
        <fullName evidence="6">4-hydroxy-tetrahydrodipicolinate synthase</fullName>
    </recommendedName>
</protein>
<dbReference type="EMBL" id="BMLI01000001">
    <property type="protein sequence ID" value="GGM72631.1"/>
    <property type="molecule type" value="Genomic_DNA"/>
</dbReference>
<proteinExistence type="inferred from homology"/>
<reference evidence="5" key="1">
    <citation type="journal article" date="2019" name="Int. J. Syst. Evol. Microbiol.">
        <title>The Global Catalogue of Microorganisms (GCM) 10K type strain sequencing project: providing services to taxonomists for standard genome sequencing and annotation.</title>
        <authorList>
            <consortium name="The Broad Institute Genomics Platform"/>
            <consortium name="The Broad Institute Genome Sequencing Center for Infectious Disease"/>
            <person name="Wu L."/>
            <person name="Ma J."/>
        </authorList>
    </citation>
    <scope>NUCLEOTIDE SEQUENCE [LARGE SCALE GENOMIC DNA]</scope>
    <source>
        <strain evidence="5">CGMCC 1.6375</strain>
    </source>
</reference>
<dbReference type="Proteomes" id="UP000632339">
    <property type="component" value="Unassembled WGS sequence"/>
</dbReference>
<dbReference type="CDD" id="cd00408">
    <property type="entry name" value="DHDPS-like"/>
    <property type="match status" value="1"/>
</dbReference>
<dbReference type="RefSeq" id="WP_019941368.1">
    <property type="nucleotide sequence ID" value="NZ_BMLI01000001.1"/>
</dbReference>
<evidence type="ECO:0000256" key="1">
    <source>
        <dbReference type="ARBA" id="ARBA00007592"/>
    </source>
</evidence>
<dbReference type="InterPro" id="IPR013785">
    <property type="entry name" value="Aldolase_TIM"/>
</dbReference>
<dbReference type="InterPro" id="IPR002220">
    <property type="entry name" value="DapA-like"/>
</dbReference>
<dbReference type="SUPFAM" id="SSF51569">
    <property type="entry name" value="Aldolase"/>
    <property type="match status" value="1"/>
</dbReference>
<evidence type="ECO:0000256" key="3">
    <source>
        <dbReference type="PIRNR" id="PIRNR001365"/>
    </source>
</evidence>
<dbReference type="Pfam" id="PF00701">
    <property type="entry name" value="DHDPS"/>
    <property type="match status" value="1"/>
</dbReference>
<dbReference type="Gene3D" id="3.20.20.70">
    <property type="entry name" value="Aldolase class I"/>
    <property type="match status" value="1"/>
</dbReference>
<dbReference type="SMART" id="SM01130">
    <property type="entry name" value="DHDPS"/>
    <property type="match status" value="1"/>
</dbReference>
<dbReference type="PANTHER" id="PTHR12128">
    <property type="entry name" value="DIHYDRODIPICOLINATE SYNTHASE"/>
    <property type="match status" value="1"/>
</dbReference>
<dbReference type="PANTHER" id="PTHR12128:SF66">
    <property type="entry name" value="4-HYDROXY-2-OXOGLUTARATE ALDOLASE, MITOCHONDRIAL"/>
    <property type="match status" value="1"/>
</dbReference>
<comment type="caution">
    <text evidence="4">The sequence shown here is derived from an EMBL/GenBank/DDBJ whole genome shotgun (WGS) entry which is preliminary data.</text>
</comment>
<keyword evidence="5" id="KW-1185">Reference proteome</keyword>
<evidence type="ECO:0000313" key="4">
    <source>
        <dbReference type="EMBL" id="GGM72631.1"/>
    </source>
</evidence>